<dbReference type="AlphaFoldDB" id="A0A0M4NY41"/>
<dbReference type="STRING" id="1705394.SP60_07745"/>
<sequence>MSLLFIISQERGADLLLPLSDACIRKKYQYSCFFTGAGIKTLEDAKIKQNLNIIENSVACHHSWDRYLPNTTSIATMGSQTNLSEMIANHDKVVSI</sequence>
<dbReference type="RefSeq" id="WP_053952083.1">
    <property type="nucleotide sequence ID" value="NZ_CP010552.1"/>
</dbReference>
<evidence type="ECO:0000313" key="2">
    <source>
        <dbReference type="Proteomes" id="UP000058020"/>
    </source>
</evidence>
<dbReference type="KEGG" id="tho:SP60_07745"/>
<dbReference type="EMBL" id="CP010552">
    <property type="protein sequence ID" value="ALE53089.1"/>
    <property type="molecule type" value="Genomic_DNA"/>
</dbReference>
<gene>
    <name evidence="1" type="ORF">SP60_07745</name>
</gene>
<reference evidence="1 2" key="1">
    <citation type="journal article" date="2015" name="Genome Announc.">
        <title>Genome Sequence of 'Candidatus Thioglobus autotrophica' Strain EF1, a Chemoautotroph from the SUP05 Clade of Marine Gammaproteobacteria.</title>
        <authorList>
            <person name="Shah V."/>
            <person name="Morris R.M."/>
        </authorList>
    </citation>
    <scope>NUCLEOTIDE SEQUENCE [LARGE SCALE GENOMIC DNA]</scope>
    <source>
        <strain evidence="1 2">EF1</strain>
    </source>
</reference>
<protein>
    <submittedName>
        <fullName evidence="1">Uncharacterized protein</fullName>
    </submittedName>
</protein>
<evidence type="ECO:0000313" key="1">
    <source>
        <dbReference type="EMBL" id="ALE53089.1"/>
    </source>
</evidence>
<dbReference type="OrthoDB" id="5796840at2"/>
<organism evidence="1 2">
    <name type="scientific">Candidatus Thioglobus autotrophicus</name>
    <dbReference type="NCBI Taxonomy" id="1705394"/>
    <lineage>
        <taxon>Bacteria</taxon>
        <taxon>Pseudomonadati</taxon>
        <taxon>Pseudomonadota</taxon>
        <taxon>Gammaproteobacteria</taxon>
        <taxon>Candidatus Pseudothioglobaceae</taxon>
        <taxon>Candidatus Thioglobus</taxon>
    </lineage>
</organism>
<name>A0A0M4NY41_9GAMM</name>
<proteinExistence type="predicted"/>
<accession>A0A0M4NY41</accession>
<keyword evidence="2" id="KW-1185">Reference proteome</keyword>
<dbReference type="Proteomes" id="UP000058020">
    <property type="component" value="Chromosome"/>
</dbReference>